<sequence length="311" mass="34093">MKLAALILSLPTENATARQRAWRALKASGAAVLRDGVYLMPARDDCRATLNTLAAHVNEAGGTAHVLHVETDDDAKFAALFDRSEDYATLLAEVGQARETLTADTVQDALKHTRKLRKSFAALVEIDFLPGEAQRQADGALRELELACARALSPDEPHATDGTITRLQRADYQGRTWATRQRPWVDRLASAWLIRRFIDRRACFLWLEQPCDCPVDAIGFDFDGATFSHVGGRVTFEALVESFGLDQPAIKRIGLLVHYLDVGGVQPPEAAGIESVLAGMRENITQDDLLLDAASAIFDGLLANFRKGEEP</sequence>
<accession>A0A1H7AUP8</accession>
<dbReference type="RefSeq" id="WP_090312557.1">
    <property type="nucleotide sequence ID" value="NZ_FNZE01000013.1"/>
</dbReference>
<proteinExistence type="predicted"/>
<reference evidence="4" key="1">
    <citation type="submission" date="2016-10" db="EMBL/GenBank/DDBJ databases">
        <authorList>
            <person name="Varghese N."/>
            <person name="Submissions S."/>
        </authorList>
    </citation>
    <scope>NUCLEOTIDE SEQUENCE [LARGE SCALE GENOMIC DNA]</scope>
    <source>
        <strain evidence="4">LMG 25967</strain>
    </source>
</reference>
<dbReference type="Pfam" id="PF20229">
    <property type="entry name" value="ChrB_N"/>
    <property type="match status" value="1"/>
</dbReference>
<name>A0A1H7AUP8_9PSED</name>
<protein>
    <recommendedName>
        <fullName evidence="5">Chromate resistance protein</fullName>
    </recommendedName>
</protein>
<dbReference type="InterPro" id="IPR046858">
    <property type="entry name" value="ChrB_N"/>
</dbReference>
<evidence type="ECO:0000259" key="1">
    <source>
        <dbReference type="Pfam" id="PF09828"/>
    </source>
</evidence>
<evidence type="ECO:0000313" key="3">
    <source>
        <dbReference type="EMBL" id="SEJ65580.1"/>
    </source>
</evidence>
<gene>
    <name evidence="3" type="ORF">SAMN05216201_11363</name>
</gene>
<dbReference type="Pfam" id="PF09828">
    <property type="entry name" value="ChrB_C"/>
    <property type="match status" value="1"/>
</dbReference>
<dbReference type="InterPro" id="IPR018634">
    <property type="entry name" value="ChrB_C"/>
</dbReference>
<dbReference type="STRING" id="915471.SAMN05216201_11363"/>
<evidence type="ECO:0000259" key="2">
    <source>
        <dbReference type="Pfam" id="PF20229"/>
    </source>
</evidence>
<dbReference type="Proteomes" id="UP000242930">
    <property type="component" value="Unassembled WGS sequence"/>
</dbReference>
<dbReference type="OrthoDB" id="6605953at2"/>
<keyword evidence="4" id="KW-1185">Reference proteome</keyword>
<evidence type="ECO:0008006" key="5">
    <source>
        <dbReference type="Google" id="ProtNLM"/>
    </source>
</evidence>
<organism evidence="3 4">
    <name type="scientific">Pseudomonas linyingensis</name>
    <dbReference type="NCBI Taxonomy" id="915471"/>
    <lineage>
        <taxon>Bacteria</taxon>
        <taxon>Pseudomonadati</taxon>
        <taxon>Pseudomonadota</taxon>
        <taxon>Gammaproteobacteria</taxon>
        <taxon>Pseudomonadales</taxon>
        <taxon>Pseudomonadaceae</taxon>
        <taxon>Pseudomonas</taxon>
    </lineage>
</organism>
<dbReference type="AlphaFoldDB" id="A0A1H7AUP8"/>
<feature type="domain" description="ChrB C-terminal" evidence="1">
    <location>
        <begin position="177"/>
        <end position="304"/>
    </location>
</feature>
<dbReference type="EMBL" id="FNZE01000013">
    <property type="protein sequence ID" value="SEJ65580.1"/>
    <property type="molecule type" value="Genomic_DNA"/>
</dbReference>
<feature type="domain" description="ChrB N-terminal" evidence="2">
    <location>
        <begin position="20"/>
        <end position="144"/>
    </location>
</feature>
<evidence type="ECO:0000313" key="4">
    <source>
        <dbReference type="Proteomes" id="UP000242930"/>
    </source>
</evidence>